<evidence type="ECO:0000256" key="2">
    <source>
        <dbReference type="ARBA" id="ARBA00022448"/>
    </source>
</evidence>
<dbReference type="EMBL" id="JAGKSP010000013">
    <property type="protein sequence ID" value="MBP3965840.1"/>
    <property type="molecule type" value="Genomic_DNA"/>
</dbReference>
<dbReference type="PANTHER" id="PTHR43744">
    <property type="entry name" value="ABC TRANSPORTER PERMEASE PROTEIN MG189-RELATED-RELATED"/>
    <property type="match status" value="1"/>
</dbReference>
<keyword evidence="6 7" id="KW-0472">Membrane</keyword>
<keyword evidence="5 7" id="KW-1133">Transmembrane helix</keyword>
<evidence type="ECO:0000313" key="10">
    <source>
        <dbReference type="Proteomes" id="UP000673394"/>
    </source>
</evidence>
<dbReference type="InterPro" id="IPR000515">
    <property type="entry name" value="MetI-like"/>
</dbReference>
<dbReference type="Pfam" id="PF00528">
    <property type="entry name" value="BPD_transp_1"/>
    <property type="match status" value="1"/>
</dbReference>
<feature type="transmembrane region" description="Helical" evidence="7">
    <location>
        <begin position="186"/>
        <end position="211"/>
    </location>
</feature>
<dbReference type="CDD" id="cd06261">
    <property type="entry name" value="TM_PBP2"/>
    <property type="match status" value="1"/>
</dbReference>
<reference evidence="9 10" key="1">
    <citation type="submission" date="2021-04" db="EMBL/GenBank/DDBJ databases">
        <title>Paenibacillus sp. DLE-14 whole genome sequence.</title>
        <authorList>
            <person name="Ham Y.J."/>
        </authorList>
    </citation>
    <scope>NUCLEOTIDE SEQUENCE [LARGE SCALE GENOMIC DNA]</scope>
    <source>
        <strain evidence="9 10">DLE-14</strain>
    </source>
</reference>
<dbReference type="Proteomes" id="UP000673394">
    <property type="component" value="Unassembled WGS sequence"/>
</dbReference>
<evidence type="ECO:0000256" key="7">
    <source>
        <dbReference type="RuleBase" id="RU363032"/>
    </source>
</evidence>
<feature type="domain" description="ABC transmembrane type-1" evidence="8">
    <location>
        <begin position="77"/>
        <end position="282"/>
    </location>
</feature>
<name>A0ABS5CIY8_9BACL</name>
<dbReference type="PROSITE" id="PS50928">
    <property type="entry name" value="ABC_TM1"/>
    <property type="match status" value="1"/>
</dbReference>
<feature type="transmembrane region" description="Helical" evidence="7">
    <location>
        <begin position="76"/>
        <end position="101"/>
    </location>
</feature>
<dbReference type="RefSeq" id="WP_210662555.1">
    <property type="nucleotide sequence ID" value="NZ_JAGKSP010000013.1"/>
</dbReference>
<accession>A0ABS5CIY8</accession>
<gene>
    <name evidence="9" type="ORF">I8J30_24270</name>
</gene>
<organism evidence="9 10">
    <name type="scientific">Paenibacillus lignilyticus</name>
    <dbReference type="NCBI Taxonomy" id="1172615"/>
    <lineage>
        <taxon>Bacteria</taxon>
        <taxon>Bacillati</taxon>
        <taxon>Bacillota</taxon>
        <taxon>Bacilli</taxon>
        <taxon>Bacillales</taxon>
        <taxon>Paenibacillaceae</taxon>
        <taxon>Paenibacillus</taxon>
    </lineage>
</organism>
<dbReference type="SUPFAM" id="SSF161098">
    <property type="entry name" value="MetI-like"/>
    <property type="match status" value="1"/>
</dbReference>
<keyword evidence="3" id="KW-1003">Cell membrane</keyword>
<keyword evidence="4 7" id="KW-0812">Transmembrane</keyword>
<feature type="transmembrane region" description="Helical" evidence="7">
    <location>
        <begin position="144"/>
        <end position="165"/>
    </location>
</feature>
<protein>
    <submittedName>
        <fullName evidence="9">Carbohydrate ABC transporter permease</fullName>
    </submittedName>
</protein>
<comment type="subcellular location">
    <subcellularLocation>
        <location evidence="1 7">Cell membrane</location>
        <topology evidence="1 7">Multi-pass membrane protein</topology>
    </subcellularLocation>
</comment>
<evidence type="ECO:0000256" key="1">
    <source>
        <dbReference type="ARBA" id="ARBA00004651"/>
    </source>
</evidence>
<proteinExistence type="inferred from homology"/>
<feature type="transmembrane region" description="Helical" evidence="7">
    <location>
        <begin position="113"/>
        <end position="132"/>
    </location>
</feature>
<feature type="transmembrane region" description="Helical" evidence="7">
    <location>
        <begin position="12"/>
        <end position="37"/>
    </location>
</feature>
<comment type="caution">
    <text evidence="9">The sequence shown here is derived from an EMBL/GenBank/DDBJ whole genome shotgun (WGS) entry which is preliminary data.</text>
</comment>
<evidence type="ECO:0000256" key="3">
    <source>
        <dbReference type="ARBA" id="ARBA00022475"/>
    </source>
</evidence>
<comment type="similarity">
    <text evidence="7">Belongs to the binding-protein-dependent transport system permease family.</text>
</comment>
<feature type="transmembrane region" description="Helical" evidence="7">
    <location>
        <begin position="265"/>
        <end position="282"/>
    </location>
</feature>
<dbReference type="InterPro" id="IPR035906">
    <property type="entry name" value="MetI-like_sf"/>
</dbReference>
<keyword evidence="2 7" id="KW-0813">Transport</keyword>
<evidence type="ECO:0000256" key="5">
    <source>
        <dbReference type="ARBA" id="ARBA00022989"/>
    </source>
</evidence>
<evidence type="ECO:0000259" key="8">
    <source>
        <dbReference type="PROSITE" id="PS50928"/>
    </source>
</evidence>
<evidence type="ECO:0000313" key="9">
    <source>
        <dbReference type="EMBL" id="MBP3965840.1"/>
    </source>
</evidence>
<dbReference type="PANTHER" id="PTHR43744:SF9">
    <property type="entry name" value="POLYGALACTURONAN_RHAMNOGALACTURONAN TRANSPORT SYSTEM PERMEASE PROTEIN YTCP"/>
    <property type="match status" value="1"/>
</dbReference>
<evidence type="ECO:0000256" key="4">
    <source>
        <dbReference type="ARBA" id="ARBA00022692"/>
    </source>
</evidence>
<keyword evidence="10" id="KW-1185">Reference proteome</keyword>
<dbReference type="Gene3D" id="1.10.3720.10">
    <property type="entry name" value="MetI-like"/>
    <property type="match status" value="1"/>
</dbReference>
<evidence type="ECO:0000256" key="6">
    <source>
        <dbReference type="ARBA" id="ARBA00023136"/>
    </source>
</evidence>
<sequence>MSAVSSIKTNRLFQTFNITFFSVISLVTLVPLLYVVAVSFTTDAEISASGYQLIPKQFSGLAYSYLLQTPKALLNAYFITILVTILGTLLSLLMTSTVSYVMTRRDYRYSNATSFYVFFTMLFNGGLVPTYLVVTKVLHIQDTLWVLFLPYAVSPMFAMLMRGFLKEIPYEVIESGKVDGAGEFRIFASIVMPLAKPALATVGLFYALAYWNDWWLAMLYISNEKLIPLQFMLQRIMSNLQYLTSNMQAGLNIDMSQIPGESSRMAIALLAIGPMMFAFPLFQRHIVRGLTLGAVKG</sequence>